<proteinExistence type="predicted"/>
<keyword evidence="2" id="KW-1185">Reference proteome</keyword>
<gene>
    <name evidence="1" type="ORF">RRG08_026312</name>
</gene>
<protein>
    <submittedName>
        <fullName evidence="1">Uncharacterized protein</fullName>
    </submittedName>
</protein>
<name>A0AAE0ZAR1_9GAST</name>
<organism evidence="1 2">
    <name type="scientific">Elysia crispata</name>
    <name type="common">lettuce slug</name>
    <dbReference type="NCBI Taxonomy" id="231223"/>
    <lineage>
        <taxon>Eukaryota</taxon>
        <taxon>Metazoa</taxon>
        <taxon>Spiralia</taxon>
        <taxon>Lophotrochozoa</taxon>
        <taxon>Mollusca</taxon>
        <taxon>Gastropoda</taxon>
        <taxon>Heterobranchia</taxon>
        <taxon>Euthyneura</taxon>
        <taxon>Panpulmonata</taxon>
        <taxon>Sacoglossa</taxon>
        <taxon>Placobranchoidea</taxon>
        <taxon>Plakobranchidae</taxon>
        <taxon>Elysia</taxon>
    </lineage>
</organism>
<dbReference type="Proteomes" id="UP001283361">
    <property type="component" value="Unassembled WGS sequence"/>
</dbReference>
<comment type="caution">
    <text evidence="1">The sequence shown here is derived from an EMBL/GenBank/DDBJ whole genome shotgun (WGS) entry which is preliminary data.</text>
</comment>
<reference evidence="1" key="1">
    <citation type="journal article" date="2023" name="G3 (Bethesda)">
        <title>A reference genome for the long-term kleptoplast-retaining sea slug Elysia crispata morphotype clarki.</title>
        <authorList>
            <person name="Eastman K.E."/>
            <person name="Pendleton A.L."/>
            <person name="Shaikh M.A."/>
            <person name="Suttiyut T."/>
            <person name="Ogas R."/>
            <person name="Tomko P."/>
            <person name="Gavelis G."/>
            <person name="Widhalm J.R."/>
            <person name="Wisecaver J.H."/>
        </authorList>
    </citation>
    <scope>NUCLEOTIDE SEQUENCE</scope>
    <source>
        <strain evidence="1">ECLA1</strain>
    </source>
</reference>
<sequence length="115" mass="12731">MTVAVNVSHAPEERYWRRHELTSSTLGWLLGASAKTLDTDKHPAVALTESVLEKEEENLLGKKVYINDITVYINFNSRGIILKRLGGFKPVTVTIPGRLIQVESIGQGLGQSRNS</sequence>
<dbReference type="AlphaFoldDB" id="A0AAE0ZAR1"/>
<dbReference type="EMBL" id="JAWDGP010004277">
    <property type="protein sequence ID" value="KAK3765845.1"/>
    <property type="molecule type" value="Genomic_DNA"/>
</dbReference>
<accession>A0AAE0ZAR1</accession>
<evidence type="ECO:0000313" key="2">
    <source>
        <dbReference type="Proteomes" id="UP001283361"/>
    </source>
</evidence>
<evidence type="ECO:0000313" key="1">
    <source>
        <dbReference type="EMBL" id="KAK3765845.1"/>
    </source>
</evidence>